<evidence type="ECO:0000313" key="5">
    <source>
        <dbReference type="Proteomes" id="UP000590738"/>
    </source>
</evidence>
<evidence type="ECO:0000313" key="4">
    <source>
        <dbReference type="Proteomes" id="UP000577346"/>
    </source>
</evidence>
<dbReference type="Proteomes" id="UP000590738">
    <property type="component" value="Unassembled WGS sequence"/>
</dbReference>
<dbReference type="RefSeq" id="WP_029886942.1">
    <property type="nucleotide sequence ID" value="NZ_BQHP01000011.1"/>
</dbReference>
<accession>A0A7W2QTG4</accession>
<dbReference type="EMBL" id="CP118677">
    <property type="protein sequence ID" value="WEA21130.1"/>
    <property type="molecule type" value="Genomic_DNA"/>
</dbReference>
<reference evidence="4 5" key="1">
    <citation type="submission" date="2020-07" db="EMBL/GenBank/DDBJ databases">
        <title>Diversity of carbapenemase encoding genes among Pseudomonas putida group clinical isolates in a tertiary Brazilian hospital.</title>
        <authorList>
            <person name="Alberto-Lei F."/>
            <person name="Nodari C.S."/>
            <person name="Streling A.P."/>
            <person name="Paulino J.T."/>
            <person name="Bessa-Neto F.O."/>
            <person name="Cayo R."/>
            <person name="Gales A.C."/>
        </authorList>
    </citation>
    <scope>NUCLEOTIDE SEQUENCE [LARGE SCALE GENOMIC DNA]</scope>
    <source>
        <strain evidence="2 4">11213</strain>
        <strain evidence="1 5">12273</strain>
    </source>
</reference>
<name>A0A7W2QTG4_9PSED</name>
<proteinExistence type="predicted"/>
<evidence type="ECO:0008006" key="6">
    <source>
        <dbReference type="Google" id="ProtNLM"/>
    </source>
</evidence>
<protein>
    <recommendedName>
        <fullName evidence="6">DUF3077 domain-containing protein</fullName>
    </recommendedName>
</protein>
<evidence type="ECO:0000313" key="2">
    <source>
        <dbReference type="EMBL" id="MBA6148114.1"/>
    </source>
</evidence>
<reference evidence="3" key="2">
    <citation type="submission" date="2023-02" db="EMBL/GenBank/DDBJ databases">
        <title>tmexCD-toprJ-like cluster.</title>
        <authorList>
            <person name="Gao X."/>
            <person name="Wang C."/>
            <person name="Liu J."/>
        </authorList>
    </citation>
    <scope>NUCLEOTIDE SEQUENCE</scope>
    <source>
        <strain evidence="3">GDW21C697WI</strain>
    </source>
</reference>
<organism evidence="1 5">
    <name type="scientific">Pseudomonas juntendi</name>
    <dbReference type="NCBI Taxonomy" id="2666183"/>
    <lineage>
        <taxon>Bacteria</taxon>
        <taxon>Pseudomonadati</taxon>
        <taxon>Pseudomonadota</taxon>
        <taxon>Gammaproteobacteria</taxon>
        <taxon>Pseudomonadales</taxon>
        <taxon>Pseudomonadaceae</taxon>
        <taxon>Pseudomonas</taxon>
    </lineage>
</organism>
<sequence>MKKIVPDPPKTLTSRPFYTINQDMPSVDAVIHTLQLMAGIEDTLDEYICANAGEPGINMLVNAVHHVQMTKVLAELLLHRQTGDITWH</sequence>
<dbReference type="Proteomes" id="UP000577346">
    <property type="component" value="Unassembled WGS sequence"/>
</dbReference>
<dbReference type="EMBL" id="JACGDA010000019">
    <property type="protein sequence ID" value="MBA6148114.1"/>
    <property type="molecule type" value="Genomic_DNA"/>
</dbReference>
<gene>
    <name evidence="1" type="ORF">H4B97_05785</name>
    <name evidence="2" type="ORF">H4C15_11425</name>
    <name evidence="3" type="ORF">PWA60_02705</name>
</gene>
<evidence type="ECO:0000313" key="3">
    <source>
        <dbReference type="EMBL" id="WEA21130.1"/>
    </source>
</evidence>
<dbReference type="AlphaFoldDB" id="A0A7W2QTG4"/>
<evidence type="ECO:0000313" key="1">
    <source>
        <dbReference type="EMBL" id="MBA6141988.1"/>
    </source>
</evidence>
<dbReference type="EMBL" id="JACGCZ010000007">
    <property type="protein sequence ID" value="MBA6141988.1"/>
    <property type="molecule type" value="Genomic_DNA"/>
</dbReference>
<dbReference type="Proteomes" id="UP001217631">
    <property type="component" value="Chromosome"/>
</dbReference>